<dbReference type="GO" id="GO:0003824">
    <property type="term" value="F:catalytic activity"/>
    <property type="evidence" value="ECO:0007669"/>
    <property type="project" value="UniProtKB-ARBA"/>
</dbReference>
<dbReference type="RefSeq" id="XP_018075206.1">
    <property type="nucleotide sequence ID" value="XM_018207640.1"/>
</dbReference>
<evidence type="ECO:0000313" key="2">
    <source>
        <dbReference type="EMBL" id="KUJ20851.1"/>
    </source>
</evidence>
<dbReference type="SUPFAM" id="SSF52096">
    <property type="entry name" value="ClpP/crotonase"/>
    <property type="match status" value="1"/>
</dbReference>
<name>A0A194XL43_MOLSC</name>
<dbReference type="Proteomes" id="UP000070700">
    <property type="component" value="Unassembled WGS sequence"/>
</dbReference>
<dbReference type="PANTHER" id="PTHR11941:SF54">
    <property type="entry name" value="ENOYL-COA HYDRATASE, MITOCHONDRIAL"/>
    <property type="match status" value="1"/>
</dbReference>
<evidence type="ECO:0000256" key="1">
    <source>
        <dbReference type="SAM" id="SignalP"/>
    </source>
</evidence>
<accession>A0A194XL43</accession>
<dbReference type="Pfam" id="PF00378">
    <property type="entry name" value="ECH_1"/>
    <property type="match status" value="1"/>
</dbReference>
<dbReference type="GeneID" id="28817366"/>
<organism evidence="2 3">
    <name type="scientific">Mollisia scopiformis</name>
    <name type="common">Conifer needle endophyte fungus</name>
    <name type="synonym">Phialocephala scopiformis</name>
    <dbReference type="NCBI Taxonomy" id="149040"/>
    <lineage>
        <taxon>Eukaryota</taxon>
        <taxon>Fungi</taxon>
        <taxon>Dikarya</taxon>
        <taxon>Ascomycota</taxon>
        <taxon>Pezizomycotina</taxon>
        <taxon>Leotiomycetes</taxon>
        <taxon>Helotiales</taxon>
        <taxon>Mollisiaceae</taxon>
        <taxon>Mollisia</taxon>
    </lineage>
</organism>
<dbReference type="CDD" id="cd06558">
    <property type="entry name" value="crotonase-like"/>
    <property type="match status" value="1"/>
</dbReference>
<dbReference type="InterPro" id="IPR029045">
    <property type="entry name" value="ClpP/crotonase-like_dom_sf"/>
</dbReference>
<dbReference type="GO" id="GO:0006635">
    <property type="term" value="P:fatty acid beta-oxidation"/>
    <property type="evidence" value="ECO:0007669"/>
    <property type="project" value="TreeGrafter"/>
</dbReference>
<proteinExistence type="predicted"/>
<dbReference type="InterPro" id="IPR001753">
    <property type="entry name" value="Enoyl-CoA_hydra/iso"/>
</dbReference>
<dbReference type="AlphaFoldDB" id="A0A194XL43"/>
<dbReference type="Gene3D" id="3.90.226.10">
    <property type="entry name" value="2-enoyl-CoA Hydratase, Chain A, domain 1"/>
    <property type="match status" value="1"/>
</dbReference>
<dbReference type="PANTHER" id="PTHR11941">
    <property type="entry name" value="ENOYL-COA HYDRATASE-RELATED"/>
    <property type="match status" value="1"/>
</dbReference>
<feature type="chain" id="PRO_5008268360" evidence="1">
    <location>
        <begin position="28"/>
        <end position="313"/>
    </location>
</feature>
<sequence length="313" mass="34714">MVSSHLQLRWFPLCLVALSILWRSIEAQQVIAPPPAVHGTLTFNITNDHTIRVTINNPPINLFNNNLLDDMLSFLTSLVPSNRATPPPKVVIFSSSNPDFFMMHRDVQGIIPPLVPWKLQAINNYISITRYLQNITTTVFIAECNGRAFGAGNEVMVQMDMRFAGPNASVGFFEDGLGVFPGGGGQQFLLELVGKARTMEYVLGALQIDGPTGAEIGWFNRYYESADAMTRSIDDLAARISTFPNGTVNATKSGLSWRNPTLEVLEADIAEFIRLDAMPDRAPLEEMFLNVTKNETATPFEMNTPLNMPELYV</sequence>
<dbReference type="KEGG" id="psco:LY89DRAFT_456492"/>
<dbReference type="OrthoDB" id="410701at2759"/>
<reference evidence="2 3" key="1">
    <citation type="submission" date="2015-10" db="EMBL/GenBank/DDBJ databases">
        <title>Full genome of DAOMC 229536 Phialocephala scopiformis, a fungal endophyte of spruce producing the potent anti-insectan compound rugulosin.</title>
        <authorList>
            <consortium name="DOE Joint Genome Institute"/>
            <person name="Walker A.K."/>
            <person name="Frasz S.L."/>
            <person name="Seifert K.A."/>
            <person name="Miller J.D."/>
            <person name="Mondo S.J."/>
            <person name="Labutti K."/>
            <person name="Lipzen A."/>
            <person name="Dockter R."/>
            <person name="Kennedy M."/>
            <person name="Grigoriev I.V."/>
            <person name="Spatafora J.W."/>
        </authorList>
    </citation>
    <scope>NUCLEOTIDE SEQUENCE [LARGE SCALE GENOMIC DNA]</scope>
    <source>
        <strain evidence="2 3">CBS 120377</strain>
    </source>
</reference>
<gene>
    <name evidence="2" type="ORF">LY89DRAFT_456492</name>
</gene>
<keyword evidence="3" id="KW-1185">Reference proteome</keyword>
<keyword evidence="1" id="KW-0732">Signal</keyword>
<dbReference type="STRING" id="149040.A0A194XL43"/>
<protein>
    <submittedName>
        <fullName evidence="2">ClpP/crotonase</fullName>
    </submittedName>
</protein>
<dbReference type="InParanoid" id="A0A194XL43"/>
<feature type="signal peptide" evidence="1">
    <location>
        <begin position="1"/>
        <end position="27"/>
    </location>
</feature>
<evidence type="ECO:0000313" key="3">
    <source>
        <dbReference type="Proteomes" id="UP000070700"/>
    </source>
</evidence>
<dbReference type="EMBL" id="KQ947409">
    <property type="protein sequence ID" value="KUJ20851.1"/>
    <property type="molecule type" value="Genomic_DNA"/>
</dbReference>